<proteinExistence type="predicted"/>
<accession>A0A512NN10</accession>
<dbReference type="RefSeq" id="WP_147155684.1">
    <property type="nucleotide sequence ID" value="NZ_BKAJ01000158.1"/>
</dbReference>
<dbReference type="InterPro" id="IPR038056">
    <property type="entry name" value="YjbR-like_sf"/>
</dbReference>
<protein>
    <recommendedName>
        <fullName evidence="3">MmcQ/YjbR family DNA-binding protein</fullName>
    </recommendedName>
</protein>
<keyword evidence="2" id="KW-1185">Reference proteome</keyword>
<reference evidence="1 2" key="1">
    <citation type="submission" date="2019-07" db="EMBL/GenBank/DDBJ databases">
        <title>Whole genome shotgun sequence of Reyranella soli NBRC 108950.</title>
        <authorList>
            <person name="Hosoyama A."/>
            <person name="Uohara A."/>
            <person name="Ohji S."/>
            <person name="Ichikawa N."/>
        </authorList>
    </citation>
    <scope>NUCLEOTIDE SEQUENCE [LARGE SCALE GENOMIC DNA]</scope>
    <source>
        <strain evidence="1 2">NBRC 108950</strain>
    </source>
</reference>
<evidence type="ECO:0008006" key="3">
    <source>
        <dbReference type="Google" id="ProtNLM"/>
    </source>
</evidence>
<dbReference type="Proteomes" id="UP000321058">
    <property type="component" value="Unassembled WGS sequence"/>
</dbReference>
<dbReference type="EMBL" id="BKAJ01000158">
    <property type="protein sequence ID" value="GEP60336.1"/>
    <property type="molecule type" value="Genomic_DNA"/>
</dbReference>
<dbReference type="OrthoDB" id="277063at2"/>
<evidence type="ECO:0000313" key="1">
    <source>
        <dbReference type="EMBL" id="GEP60336.1"/>
    </source>
</evidence>
<evidence type="ECO:0000313" key="2">
    <source>
        <dbReference type="Proteomes" id="UP000321058"/>
    </source>
</evidence>
<dbReference type="InterPro" id="IPR058532">
    <property type="entry name" value="YjbR/MT2646/Rv2570-like"/>
</dbReference>
<gene>
    <name evidence="1" type="ORF">RSO01_75020</name>
</gene>
<comment type="caution">
    <text evidence="1">The sequence shown here is derived from an EMBL/GenBank/DDBJ whole genome shotgun (WGS) entry which is preliminary data.</text>
</comment>
<dbReference type="AlphaFoldDB" id="A0A512NN10"/>
<dbReference type="SUPFAM" id="SSF142906">
    <property type="entry name" value="YjbR-like"/>
    <property type="match status" value="1"/>
</dbReference>
<organism evidence="1 2">
    <name type="scientific">Reyranella soli</name>
    <dbReference type="NCBI Taxonomy" id="1230389"/>
    <lineage>
        <taxon>Bacteria</taxon>
        <taxon>Pseudomonadati</taxon>
        <taxon>Pseudomonadota</taxon>
        <taxon>Alphaproteobacteria</taxon>
        <taxon>Hyphomicrobiales</taxon>
        <taxon>Reyranellaceae</taxon>
        <taxon>Reyranella</taxon>
    </lineage>
</organism>
<sequence>MTPAAFARIALSLDGAVEGAHGGHADFRAGGKVFASVGYPGKEWGMAKLTPEQQQMLVAAEPAMFVPVKGAWGLRGATSVRLAEVDARTLRSALTMAWQNVTVPKPKRARRAAA</sequence>
<name>A0A512NN10_9HYPH</name>
<dbReference type="Pfam" id="PF04237">
    <property type="entry name" value="YjbR"/>
    <property type="match status" value="1"/>
</dbReference>